<dbReference type="Gene3D" id="3.40.50.620">
    <property type="entry name" value="HUPs"/>
    <property type="match status" value="1"/>
</dbReference>
<dbReference type="Proteomes" id="UP001291999">
    <property type="component" value="Unassembled WGS sequence"/>
</dbReference>
<evidence type="ECO:0008006" key="3">
    <source>
        <dbReference type="Google" id="ProtNLM"/>
    </source>
</evidence>
<protein>
    <recommendedName>
        <fullName evidence="3">Indole-3-glycerol phosphate synthase</fullName>
    </recommendedName>
</protein>
<dbReference type="InterPro" id="IPR014729">
    <property type="entry name" value="Rossmann-like_a/b/a_fold"/>
</dbReference>
<organism evidence="1 2">
    <name type="scientific">Nocardioides renjunii</name>
    <dbReference type="NCBI Taxonomy" id="3095075"/>
    <lineage>
        <taxon>Bacteria</taxon>
        <taxon>Bacillati</taxon>
        <taxon>Actinomycetota</taxon>
        <taxon>Actinomycetes</taxon>
        <taxon>Propionibacteriales</taxon>
        <taxon>Nocardioidaceae</taxon>
        <taxon>Nocardioides</taxon>
    </lineage>
</organism>
<dbReference type="RefSeq" id="WP_253943014.1">
    <property type="nucleotide sequence ID" value="NZ_CP141058.1"/>
</dbReference>
<keyword evidence="2" id="KW-1185">Reference proteome</keyword>
<sequence>MTETTDNIPDDGTTGDSIHDGRGTYDVVLLVEQALTAADAQQVRSLHTEIADPVVYHVLLPLEDAAARIEASLGTIGAGDLMAAPAMAMNDVDIEALRRECEESSSSDLHKTLAAIHAAGGQATGKVTSEPPVDALAALVTAVDAREAIILTRPHVVAEFFHIDWTSRARRKLGVPVLHLIEHENFDEQASGSGEGISGV</sequence>
<reference evidence="1 2" key="1">
    <citation type="submission" date="2023-11" db="EMBL/GenBank/DDBJ databases">
        <title>Novel species in genus Nocardioides.</title>
        <authorList>
            <person name="Zhou H."/>
        </authorList>
    </citation>
    <scope>NUCLEOTIDE SEQUENCE [LARGE SCALE GENOMIC DNA]</scope>
    <source>
        <strain evidence="1 2">S-58</strain>
    </source>
</reference>
<dbReference type="SUPFAM" id="SSF52402">
    <property type="entry name" value="Adenine nucleotide alpha hydrolases-like"/>
    <property type="match status" value="1"/>
</dbReference>
<accession>A0ABU5K6T2</accession>
<gene>
    <name evidence="1" type="ORF">SFC79_02320</name>
</gene>
<comment type="caution">
    <text evidence="1">The sequence shown here is derived from an EMBL/GenBank/DDBJ whole genome shotgun (WGS) entry which is preliminary data.</text>
</comment>
<evidence type="ECO:0000313" key="2">
    <source>
        <dbReference type="Proteomes" id="UP001291999"/>
    </source>
</evidence>
<dbReference type="EMBL" id="JAXQPW010000001">
    <property type="protein sequence ID" value="MDZ5660586.1"/>
    <property type="molecule type" value="Genomic_DNA"/>
</dbReference>
<evidence type="ECO:0000313" key="1">
    <source>
        <dbReference type="EMBL" id="MDZ5660586.1"/>
    </source>
</evidence>
<name>A0ABU5K6T2_9ACTN</name>
<proteinExistence type="predicted"/>